<dbReference type="InterPro" id="IPR027417">
    <property type="entry name" value="P-loop_NTPase"/>
</dbReference>
<dbReference type="AlphaFoldDB" id="A0A7C3QUI8"/>
<dbReference type="PANTHER" id="PTHR42711">
    <property type="entry name" value="ABC TRANSPORTER ATP-BINDING PROTEIN"/>
    <property type="match status" value="1"/>
</dbReference>
<dbReference type="GO" id="GO:0005524">
    <property type="term" value="F:ATP binding"/>
    <property type="evidence" value="ECO:0007669"/>
    <property type="project" value="UniProtKB-KW"/>
</dbReference>
<dbReference type="InterPro" id="IPR050763">
    <property type="entry name" value="ABC_transporter_ATP-binding"/>
</dbReference>
<dbReference type="Pfam" id="PF00005">
    <property type="entry name" value="ABC_tran"/>
    <property type="match status" value="1"/>
</dbReference>
<sequence>MSDGHVLVARQLTKRFSPDQPPAVDGISLEVSRGEVLSIVGPNGAGKSTLLQMLLGILTPDSGTVRIFGVDIIRHRRRVAHLVNYASTDLSLPYSLSVRENLEVFALVYNLPQPGQAVREMMERFSLEPLAKTKVGRLSTGQIARLSLAKALISRPEILFLDEPTATLDPEASAEVRQLLLEQVRKEQLGLVYTSHNMREVERLSDRILLIESGKSVACGTRDALYGLFDCDNLEAVFIRSVNQARQDRRRDENADK</sequence>
<dbReference type="PROSITE" id="PS50893">
    <property type="entry name" value="ABC_TRANSPORTER_2"/>
    <property type="match status" value="1"/>
</dbReference>
<organism evidence="7">
    <name type="scientific">Leptospirillum ferriphilum</name>
    <dbReference type="NCBI Taxonomy" id="178606"/>
    <lineage>
        <taxon>Bacteria</taxon>
        <taxon>Pseudomonadati</taxon>
        <taxon>Nitrospirota</taxon>
        <taxon>Nitrospiria</taxon>
        <taxon>Nitrospirales</taxon>
        <taxon>Nitrospiraceae</taxon>
        <taxon>Leptospirillum</taxon>
    </lineage>
</organism>
<accession>A0A7C3QUI8</accession>
<keyword evidence="2" id="KW-0813">Transport</keyword>
<dbReference type="EMBL" id="DTMM01000096">
    <property type="protein sequence ID" value="HFT93292.1"/>
    <property type="molecule type" value="Genomic_DNA"/>
</dbReference>
<evidence type="ECO:0000256" key="3">
    <source>
        <dbReference type="ARBA" id="ARBA00022458"/>
    </source>
</evidence>
<evidence type="ECO:0000256" key="1">
    <source>
        <dbReference type="ARBA" id="ARBA00005417"/>
    </source>
</evidence>
<comment type="similarity">
    <text evidence="1">Belongs to the ABC transporter superfamily.</text>
</comment>
<evidence type="ECO:0000256" key="4">
    <source>
        <dbReference type="ARBA" id="ARBA00022741"/>
    </source>
</evidence>
<dbReference type="InterPro" id="IPR003593">
    <property type="entry name" value="AAA+_ATPase"/>
</dbReference>
<keyword evidence="5 7" id="KW-0067">ATP-binding</keyword>
<dbReference type="SMART" id="SM00382">
    <property type="entry name" value="AAA"/>
    <property type="match status" value="1"/>
</dbReference>
<dbReference type="GO" id="GO:0016887">
    <property type="term" value="F:ATP hydrolysis activity"/>
    <property type="evidence" value="ECO:0007669"/>
    <property type="project" value="InterPro"/>
</dbReference>
<keyword evidence="3" id="KW-0536">Nodulation</keyword>
<feature type="domain" description="ABC transporter" evidence="6">
    <location>
        <begin position="7"/>
        <end position="238"/>
    </location>
</feature>
<protein>
    <submittedName>
        <fullName evidence="7">ABC transporter ATP-binding protein</fullName>
    </submittedName>
</protein>
<reference evidence="7" key="1">
    <citation type="journal article" date="2020" name="mSystems">
        <title>Genome- and Community-Level Interaction Insights into Carbon Utilization and Element Cycling Functions of Hydrothermarchaeota in Hydrothermal Sediment.</title>
        <authorList>
            <person name="Zhou Z."/>
            <person name="Liu Y."/>
            <person name="Xu W."/>
            <person name="Pan J."/>
            <person name="Luo Z.H."/>
            <person name="Li M."/>
        </authorList>
    </citation>
    <scope>NUCLEOTIDE SEQUENCE [LARGE SCALE GENOMIC DNA]</scope>
    <source>
        <strain evidence="7">SpSt-902</strain>
    </source>
</reference>
<gene>
    <name evidence="7" type="ORF">ENX03_05020</name>
</gene>
<evidence type="ECO:0000313" key="7">
    <source>
        <dbReference type="EMBL" id="HFT93292.1"/>
    </source>
</evidence>
<name>A0A7C3QUI8_9BACT</name>
<evidence type="ECO:0000259" key="6">
    <source>
        <dbReference type="PROSITE" id="PS50893"/>
    </source>
</evidence>
<dbReference type="Gene3D" id="3.40.50.300">
    <property type="entry name" value="P-loop containing nucleotide triphosphate hydrolases"/>
    <property type="match status" value="1"/>
</dbReference>
<keyword evidence="4" id="KW-0547">Nucleotide-binding</keyword>
<evidence type="ECO:0000256" key="2">
    <source>
        <dbReference type="ARBA" id="ARBA00022448"/>
    </source>
</evidence>
<dbReference type="PANTHER" id="PTHR42711:SF5">
    <property type="entry name" value="ABC TRANSPORTER ATP-BINDING PROTEIN NATA"/>
    <property type="match status" value="1"/>
</dbReference>
<evidence type="ECO:0000256" key="5">
    <source>
        <dbReference type="ARBA" id="ARBA00022840"/>
    </source>
</evidence>
<comment type="caution">
    <text evidence="7">The sequence shown here is derived from an EMBL/GenBank/DDBJ whole genome shotgun (WGS) entry which is preliminary data.</text>
</comment>
<proteinExistence type="inferred from homology"/>
<dbReference type="CDD" id="cd03230">
    <property type="entry name" value="ABC_DR_subfamily_A"/>
    <property type="match status" value="1"/>
</dbReference>
<dbReference type="SUPFAM" id="SSF52540">
    <property type="entry name" value="P-loop containing nucleoside triphosphate hydrolases"/>
    <property type="match status" value="1"/>
</dbReference>
<dbReference type="InterPro" id="IPR003439">
    <property type="entry name" value="ABC_transporter-like_ATP-bd"/>
</dbReference>